<dbReference type="Pfam" id="PF01263">
    <property type="entry name" value="Aldose_epim"/>
    <property type="match status" value="1"/>
</dbReference>
<dbReference type="CDD" id="cd09024">
    <property type="entry name" value="Aldose_epim_lacX"/>
    <property type="match status" value="1"/>
</dbReference>
<reference evidence="1" key="2">
    <citation type="submission" date="2021-09" db="EMBL/GenBank/DDBJ databases">
        <authorList>
            <person name="Gilroy R."/>
        </authorList>
    </citation>
    <scope>NUCLEOTIDE SEQUENCE</scope>
    <source>
        <strain evidence="1">ChiSjej5B23-16112</strain>
    </source>
</reference>
<dbReference type="EMBL" id="DYVY01000090">
    <property type="protein sequence ID" value="HJF94248.1"/>
    <property type="molecule type" value="Genomic_DNA"/>
</dbReference>
<dbReference type="GO" id="GO:0016853">
    <property type="term" value="F:isomerase activity"/>
    <property type="evidence" value="ECO:0007669"/>
    <property type="project" value="InterPro"/>
</dbReference>
<reference evidence="1" key="1">
    <citation type="journal article" date="2021" name="PeerJ">
        <title>Extensive microbial diversity within the chicken gut microbiome revealed by metagenomics and culture.</title>
        <authorList>
            <person name="Gilroy R."/>
            <person name="Ravi A."/>
            <person name="Getino M."/>
            <person name="Pursley I."/>
            <person name="Horton D.L."/>
            <person name="Alikhan N.F."/>
            <person name="Baker D."/>
            <person name="Gharbi K."/>
            <person name="Hall N."/>
            <person name="Watson M."/>
            <person name="Adriaenssens E.M."/>
            <person name="Foster-Nyarko E."/>
            <person name="Jarju S."/>
            <person name="Secka A."/>
            <person name="Antonio M."/>
            <person name="Oren A."/>
            <person name="Chaudhuri R.R."/>
            <person name="La Ragione R."/>
            <person name="Hildebrand F."/>
            <person name="Pallen M.J."/>
        </authorList>
    </citation>
    <scope>NUCLEOTIDE SEQUENCE</scope>
    <source>
        <strain evidence="1">ChiSjej5B23-16112</strain>
    </source>
</reference>
<name>A0A921I0M7_9FIRM</name>
<dbReference type="AlphaFoldDB" id="A0A921I0M7"/>
<dbReference type="SUPFAM" id="SSF74650">
    <property type="entry name" value="Galactose mutarotase-like"/>
    <property type="match status" value="1"/>
</dbReference>
<dbReference type="Proteomes" id="UP000769156">
    <property type="component" value="Unassembled WGS sequence"/>
</dbReference>
<comment type="caution">
    <text evidence="1">The sequence shown here is derived from an EMBL/GenBank/DDBJ whole genome shotgun (WGS) entry which is preliminary data.</text>
</comment>
<dbReference type="InterPro" id="IPR008183">
    <property type="entry name" value="Aldose_1/G6P_1-epimerase"/>
</dbReference>
<organism evidence="1 2">
    <name type="scientific">Lachnoclostridium phocaeense</name>
    <dbReference type="NCBI Taxonomy" id="1871021"/>
    <lineage>
        <taxon>Bacteria</taxon>
        <taxon>Bacillati</taxon>
        <taxon>Bacillota</taxon>
        <taxon>Clostridia</taxon>
        <taxon>Lachnospirales</taxon>
        <taxon>Lachnospiraceae</taxon>
    </lineage>
</organism>
<dbReference type="GO" id="GO:0030246">
    <property type="term" value="F:carbohydrate binding"/>
    <property type="evidence" value="ECO:0007669"/>
    <property type="project" value="InterPro"/>
</dbReference>
<protein>
    <submittedName>
        <fullName evidence="1">Aldose 1-epimerase family protein</fullName>
    </submittedName>
</protein>
<proteinExistence type="predicted"/>
<dbReference type="InterPro" id="IPR011013">
    <property type="entry name" value="Gal_mutarotase_sf_dom"/>
</dbReference>
<evidence type="ECO:0000313" key="2">
    <source>
        <dbReference type="Proteomes" id="UP000769156"/>
    </source>
</evidence>
<evidence type="ECO:0000313" key="1">
    <source>
        <dbReference type="EMBL" id="HJF94248.1"/>
    </source>
</evidence>
<gene>
    <name evidence="1" type="ORF">K8V82_05585</name>
</gene>
<dbReference type="InterPro" id="IPR014718">
    <property type="entry name" value="GH-type_carb-bd"/>
</dbReference>
<sequence length="302" mass="34634">MTGQEDIRIRLENEMLEAQISLHGAELKSLKKKAKGTEYMWCADPAYWGRTSPVLFPFIGKVRDQKYRIGDTEYPMGQHGFARDKDFVLASVSQKEAWFVLEDDEETRSVYPFPFRLEIGYRLDEKEICVMWRVTNTGDSDMYFSIGGHPAFCCPLRAWEKQTDYSLCIRDREGKKMGYFVNRVFGQNGLATDQEVTYELKDGLLPIEEHLFDGDALILENGQAGSVSLVDPKGREYLSLSFDAPLVGLWSPPKKQAPFVCIEPWYGRCDREGFDGELKGREWENSLEPGKAFEAAYRIRIA</sequence>
<dbReference type="GO" id="GO:0005975">
    <property type="term" value="P:carbohydrate metabolic process"/>
    <property type="evidence" value="ECO:0007669"/>
    <property type="project" value="InterPro"/>
</dbReference>
<accession>A0A921I0M7</accession>
<dbReference type="InterPro" id="IPR037481">
    <property type="entry name" value="LacX"/>
</dbReference>
<dbReference type="Gene3D" id="2.70.98.10">
    <property type="match status" value="1"/>
</dbReference>
<dbReference type="PANTHER" id="PTHR11122">
    <property type="entry name" value="APOSPORY-ASSOCIATED PROTEIN C-RELATED"/>
    <property type="match status" value="1"/>
</dbReference>
<dbReference type="PANTHER" id="PTHR11122:SF13">
    <property type="entry name" value="GLUCOSE-6-PHOSPHATE 1-EPIMERASE"/>
    <property type="match status" value="1"/>
</dbReference>